<gene>
    <name evidence="1" type="ORF">HKBW3S25_01850</name>
</gene>
<dbReference type="EMBL" id="BLRX01000549">
    <property type="protein sequence ID" value="GFP26358.1"/>
    <property type="molecule type" value="Genomic_DNA"/>
</dbReference>
<dbReference type="AlphaFoldDB" id="A0A6V8P1I3"/>
<accession>A0A6V8P1I3</accession>
<comment type="caution">
    <text evidence="1">The sequence shown here is derived from an EMBL/GenBank/DDBJ whole genome shotgun (WGS) entry which is preliminary data.</text>
</comment>
<name>A0A6V8P1I3_9ACTN</name>
<feature type="non-terminal residue" evidence="1">
    <location>
        <position position="1"/>
    </location>
</feature>
<sequence length="49" mass="5731">ESDLDLLVKKIMKDGAMTTNPRDTSMKDMERIWRRAFDGLLEAESQYHS</sequence>
<protein>
    <submittedName>
        <fullName evidence="1">Uncharacterized protein</fullName>
    </submittedName>
</protein>
<evidence type="ECO:0000313" key="2">
    <source>
        <dbReference type="Proteomes" id="UP000543224"/>
    </source>
</evidence>
<proteinExistence type="predicted"/>
<evidence type="ECO:0000313" key="1">
    <source>
        <dbReference type="EMBL" id="GFP26358.1"/>
    </source>
</evidence>
<dbReference type="Proteomes" id="UP000543224">
    <property type="component" value="Unassembled WGS sequence"/>
</dbReference>
<reference evidence="1 2" key="1">
    <citation type="journal article" date="2020" name="Front. Microbiol.">
        <title>Single-cell genomics of novel Actinobacteria with the Wood-Ljungdahl pathway discovered in a serpentinizing system.</title>
        <authorList>
            <person name="Merino N."/>
            <person name="Kawai M."/>
            <person name="Boyd E.S."/>
            <person name="Colman D.R."/>
            <person name="McGlynn S.E."/>
            <person name="Nealson K.H."/>
            <person name="Kurokawa K."/>
            <person name="Hongoh Y."/>
        </authorList>
    </citation>
    <scope>NUCLEOTIDE SEQUENCE [LARGE SCALE GENOMIC DNA]</scope>
    <source>
        <strain evidence="1 2">S25</strain>
    </source>
</reference>
<dbReference type="Gene3D" id="1.20.1090.10">
    <property type="entry name" value="Dehydroquinate synthase-like - alpha domain"/>
    <property type="match status" value="1"/>
</dbReference>
<dbReference type="SUPFAM" id="SSF56796">
    <property type="entry name" value="Dehydroquinate synthase-like"/>
    <property type="match status" value="1"/>
</dbReference>
<organism evidence="1 2">
    <name type="scientific">Candidatus Hakubella thermalkaliphila</name>
    <dbReference type="NCBI Taxonomy" id="2754717"/>
    <lineage>
        <taxon>Bacteria</taxon>
        <taxon>Bacillati</taxon>
        <taxon>Actinomycetota</taxon>
        <taxon>Actinomycetota incertae sedis</taxon>
        <taxon>Candidatus Hakubellales</taxon>
        <taxon>Candidatus Hakubellaceae</taxon>
        <taxon>Candidatus Hakubella</taxon>
    </lineage>
</organism>